<protein>
    <submittedName>
        <fullName evidence="2">Ig-like domain (Group 2)</fullName>
    </submittedName>
</protein>
<dbReference type="PROSITE" id="PS50853">
    <property type="entry name" value="FN3"/>
    <property type="match status" value="1"/>
</dbReference>
<evidence type="ECO:0000313" key="3">
    <source>
        <dbReference type="Proteomes" id="UP000190814"/>
    </source>
</evidence>
<dbReference type="InterPro" id="IPR036116">
    <property type="entry name" value="FN3_sf"/>
</dbReference>
<dbReference type="InterPro" id="IPR008964">
    <property type="entry name" value="Invasin/intimin_cell_adhesion"/>
</dbReference>
<dbReference type="InterPro" id="IPR013783">
    <property type="entry name" value="Ig-like_fold"/>
</dbReference>
<dbReference type="InterPro" id="IPR003961">
    <property type="entry name" value="FN3_dom"/>
</dbReference>
<accession>A0A1T4VEQ0</accession>
<evidence type="ECO:0000313" key="2">
    <source>
        <dbReference type="EMBL" id="SKA63368.1"/>
    </source>
</evidence>
<dbReference type="InterPro" id="IPR003343">
    <property type="entry name" value="Big_2"/>
</dbReference>
<name>A0A1T4VEQ0_9FIRM</name>
<dbReference type="Gene3D" id="2.60.40.10">
    <property type="entry name" value="Immunoglobulins"/>
    <property type="match status" value="2"/>
</dbReference>
<dbReference type="CDD" id="cd00063">
    <property type="entry name" value="FN3"/>
    <property type="match status" value="1"/>
</dbReference>
<dbReference type="InterPro" id="IPR036514">
    <property type="entry name" value="SGNH_hydro_sf"/>
</dbReference>
<evidence type="ECO:0000259" key="1">
    <source>
        <dbReference type="PROSITE" id="PS50853"/>
    </source>
</evidence>
<dbReference type="RefSeq" id="WP_078765694.1">
    <property type="nucleotide sequence ID" value="NZ_FUXZ01000004.1"/>
</dbReference>
<proteinExistence type="predicted"/>
<reference evidence="2 3" key="1">
    <citation type="submission" date="2017-02" db="EMBL/GenBank/DDBJ databases">
        <authorList>
            <person name="Peterson S.W."/>
        </authorList>
    </citation>
    <scope>NUCLEOTIDE SEQUENCE [LARGE SCALE GENOMIC DNA]</scope>
    <source>
        <strain evidence="2 3">ATCC 35992</strain>
    </source>
</reference>
<gene>
    <name evidence="2" type="ORF">SAMN02745111_00815</name>
</gene>
<organism evidence="2 3">
    <name type="scientific">Eubacterium uniforme</name>
    <dbReference type="NCBI Taxonomy" id="39495"/>
    <lineage>
        <taxon>Bacteria</taxon>
        <taxon>Bacillati</taxon>
        <taxon>Bacillota</taxon>
        <taxon>Clostridia</taxon>
        <taxon>Eubacteriales</taxon>
        <taxon>Eubacteriaceae</taxon>
        <taxon>Eubacterium</taxon>
    </lineage>
</organism>
<dbReference type="Gene3D" id="3.40.50.1110">
    <property type="entry name" value="SGNH hydrolase"/>
    <property type="match status" value="1"/>
</dbReference>
<dbReference type="SUPFAM" id="SSF49373">
    <property type="entry name" value="Invasin/intimin cell-adhesion fragments"/>
    <property type="match status" value="2"/>
</dbReference>
<keyword evidence="3" id="KW-1185">Reference proteome</keyword>
<feature type="domain" description="Fibronectin type-III" evidence="1">
    <location>
        <begin position="453"/>
        <end position="548"/>
    </location>
</feature>
<dbReference type="Pfam" id="PF02368">
    <property type="entry name" value="Big_2"/>
    <property type="match status" value="1"/>
</dbReference>
<dbReference type="Proteomes" id="UP000190814">
    <property type="component" value="Unassembled WGS sequence"/>
</dbReference>
<sequence length="643" mass="71115">MKTRKRILSIIMAIALVIGSPYVENIAFAANDATINKPIEVLFIGNSLTHRNSMPAIFEGISEANGVDVNTTMLAFSSYYLSYFADPTNDYGKQLRQLLEKNSYDFVVVQAQSSEALSMYETSTIPSATTLANLIRNNGAEPVMYMTWAYKNKCSYEQDGKTITTDNATMTEKLSEAYYRMGNELGAKVAPAGQNFKRYKDLFPNEELYNEDEKHPTYLGSYLAACTIYNTIFSDYQFSDNEEENIAKQSCIGCPYYKSEELPNIKINKEKAEHCQMISDVTMSANAPYVSIPFKGTGRFFASVDASKSNDLYKELCPNGDKITFSTLDNSIVSIDKTTGKFKANKVGTTLIKATSESGVSICQTVNVRMPASGVSFNEDKSSMHVGETKKINATVLPANATDKSLTWTSSNTSIATVNNGTVTALTPGTVTITARTHNGYSAQTTITISLTTPTNLTLKHTKSSKGGAYINITASWNSVAKAEKYIVYRSTSSNGTYKKVATVSNTTYTDSNLKRGSKYFYKVYASCGVLAYRSAESSIASYLVPLKAKIASAARTKNKTYIKLNWNEQSNANGYLIYRAVNKKTNTYKLIKKITKNTKISFIDKTTKKNRQYFYKICAYTKNGNVNTNGAYSKIVRVKKAK</sequence>
<dbReference type="Gene3D" id="2.60.40.1080">
    <property type="match status" value="2"/>
</dbReference>
<dbReference type="AlphaFoldDB" id="A0A1T4VEQ0"/>
<dbReference type="STRING" id="39495.SAMN02745111_00815"/>
<dbReference type="SUPFAM" id="SSF52266">
    <property type="entry name" value="SGNH hydrolase"/>
    <property type="match status" value="1"/>
</dbReference>
<dbReference type="SMART" id="SM00635">
    <property type="entry name" value="BID_2"/>
    <property type="match status" value="2"/>
</dbReference>
<dbReference type="EMBL" id="FUXZ01000004">
    <property type="protein sequence ID" value="SKA63368.1"/>
    <property type="molecule type" value="Genomic_DNA"/>
</dbReference>
<dbReference type="OrthoDB" id="7443339at2"/>
<dbReference type="SUPFAM" id="SSF49265">
    <property type="entry name" value="Fibronectin type III"/>
    <property type="match status" value="1"/>
</dbReference>